<keyword evidence="1" id="KW-0805">Transcription regulation</keyword>
<dbReference type="Gene3D" id="1.10.10.10">
    <property type="entry name" value="Winged helix-like DNA-binding domain superfamily/Winged helix DNA-binding domain"/>
    <property type="match status" value="1"/>
</dbReference>
<dbReference type="Pfam" id="PF01614">
    <property type="entry name" value="IclR_C"/>
    <property type="match status" value="1"/>
</dbReference>
<sequence>MTTLEEGTNMSNPDQSPTPGESRAAPTRIRSVERAVSLLMNIAEQGPNTGKKVAELTGLAQSTAHHLLNTLVQQGLLIKDASAIYRLGPRIALVSDAYSRDTTLPPYLDKPLQALAEGTGETSFVASIREGEIKLLGSVPGAGAVRVSTPTTGPYEHPTARASGKLLLALGSSSRCDRTLREPLQALTPQTVTDPLQLRQEFARIREQGFATDQEEFQVGVSCISAPIKDGDTVVAALAVSMPSQRMRDQFDEILGVLLGVCREAQAEFYPSGVSEMVSSVTVTGRRDD</sequence>
<dbReference type="InterPro" id="IPR005471">
    <property type="entry name" value="Tscrpt_reg_IclR_N"/>
</dbReference>
<evidence type="ECO:0000256" key="4">
    <source>
        <dbReference type="SAM" id="MobiDB-lite"/>
    </source>
</evidence>
<dbReference type="Proteomes" id="UP000829069">
    <property type="component" value="Plasmid p1"/>
</dbReference>
<gene>
    <name evidence="7" type="ORF">MNQ99_18615</name>
</gene>
<dbReference type="Gene3D" id="3.30.450.40">
    <property type="match status" value="1"/>
</dbReference>
<dbReference type="SUPFAM" id="SSF55781">
    <property type="entry name" value="GAF domain-like"/>
    <property type="match status" value="1"/>
</dbReference>
<geneLocation type="plasmid" evidence="7 8">
    <name>p1</name>
</geneLocation>
<evidence type="ECO:0000259" key="6">
    <source>
        <dbReference type="PROSITE" id="PS51078"/>
    </source>
</evidence>
<dbReference type="InterPro" id="IPR036390">
    <property type="entry name" value="WH_DNA-bd_sf"/>
</dbReference>
<dbReference type="InterPro" id="IPR050707">
    <property type="entry name" value="HTH_MetabolicPath_Reg"/>
</dbReference>
<feature type="compositionally biased region" description="Polar residues" evidence="4">
    <location>
        <begin position="1"/>
        <end position="19"/>
    </location>
</feature>
<accession>A0ABY3WFC2</accession>
<dbReference type="SMART" id="SM00346">
    <property type="entry name" value="HTH_ICLR"/>
    <property type="match status" value="1"/>
</dbReference>
<dbReference type="Pfam" id="PF09339">
    <property type="entry name" value="HTH_IclR"/>
    <property type="match status" value="1"/>
</dbReference>
<feature type="region of interest" description="Disordered" evidence="4">
    <location>
        <begin position="1"/>
        <end position="27"/>
    </location>
</feature>
<evidence type="ECO:0000313" key="7">
    <source>
        <dbReference type="EMBL" id="UNK47883.1"/>
    </source>
</evidence>
<feature type="domain" description="IclR-ED" evidence="6">
    <location>
        <begin position="90"/>
        <end position="280"/>
    </location>
</feature>
<protein>
    <submittedName>
        <fullName evidence="7">IclR family transcriptional regulator</fullName>
    </submittedName>
</protein>
<organism evidence="7 8">
    <name type="scientific">Arthrobacter sulfonylureivorans</name>
    <dbReference type="NCBI Taxonomy" id="2486855"/>
    <lineage>
        <taxon>Bacteria</taxon>
        <taxon>Bacillati</taxon>
        <taxon>Actinomycetota</taxon>
        <taxon>Actinomycetes</taxon>
        <taxon>Micrococcales</taxon>
        <taxon>Micrococcaceae</taxon>
        <taxon>Arthrobacter</taxon>
    </lineage>
</organism>
<evidence type="ECO:0000256" key="1">
    <source>
        <dbReference type="ARBA" id="ARBA00023015"/>
    </source>
</evidence>
<name>A0ABY3WFC2_9MICC</name>
<evidence type="ECO:0000313" key="8">
    <source>
        <dbReference type="Proteomes" id="UP000829069"/>
    </source>
</evidence>
<dbReference type="PROSITE" id="PS51077">
    <property type="entry name" value="HTH_ICLR"/>
    <property type="match status" value="1"/>
</dbReference>
<dbReference type="PANTHER" id="PTHR30136:SF24">
    <property type="entry name" value="HTH-TYPE TRANSCRIPTIONAL REPRESSOR ALLR"/>
    <property type="match status" value="1"/>
</dbReference>
<evidence type="ECO:0000259" key="5">
    <source>
        <dbReference type="PROSITE" id="PS51077"/>
    </source>
</evidence>
<dbReference type="SUPFAM" id="SSF46785">
    <property type="entry name" value="Winged helix' DNA-binding domain"/>
    <property type="match status" value="1"/>
</dbReference>
<dbReference type="InterPro" id="IPR029016">
    <property type="entry name" value="GAF-like_dom_sf"/>
</dbReference>
<keyword evidence="8" id="KW-1185">Reference proteome</keyword>
<dbReference type="InterPro" id="IPR014757">
    <property type="entry name" value="Tscrpt_reg_IclR_C"/>
</dbReference>
<dbReference type="EMBL" id="CP093327">
    <property type="protein sequence ID" value="UNK47883.1"/>
    <property type="molecule type" value="Genomic_DNA"/>
</dbReference>
<dbReference type="PANTHER" id="PTHR30136">
    <property type="entry name" value="HELIX-TURN-HELIX TRANSCRIPTIONAL REGULATOR, ICLR FAMILY"/>
    <property type="match status" value="1"/>
</dbReference>
<keyword evidence="3" id="KW-0804">Transcription</keyword>
<keyword evidence="2" id="KW-0238">DNA-binding</keyword>
<feature type="domain" description="HTH iclR-type" evidence="5">
    <location>
        <begin position="29"/>
        <end position="89"/>
    </location>
</feature>
<dbReference type="RefSeq" id="WP_241915580.1">
    <property type="nucleotide sequence ID" value="NZ_CP093327.1"/>
</dbReference>
<dbReference type="InterPro" id="IPR036388">
    <property type="entry name" value="WH-like_DNA-bd_sf"/>
</dbReference>
<proteinExistence type="predicted"/>
<keyword evidence="7" id="KW-0614">Plasmid</keyword>
<dbReference type="PROSITE" id="PS51078">
    <property type="entry name" value="ICLR_ED"/>
    <property type="match status" value="1"/>
</dbReference>
<evidence type="ECO:0000256" key="2">
    <source>
        <dbReference type="ARBA" id="ARBA00023125"/>
    </source>
</evidence>
<evidence type="ECO:0000256" key="3">
    <source>
        <dbReference type="ARBA" id="ARBA00023163"/>
    </source>
</evidence>
<reference evidence="7 8" key="1">
    <citation type="submission" date="2022-03" db="EMBL/GenBank/DDBJ databases">
        <title>Isotopic signatures of nitrous oxide derived from detoxification processes.</title>
        <authorList>
            <person name="Behrendt U."/>
            <person name="Buchen C."/>
            <person name="Well R."/>
            <person name="Ulrich A."/>
            <person name="Rohe L."/>
            <person name="Kolb S."/>
            <person name="Schloter M."/>
            <person name="Horn M.A."/>
            <person name="Augustin J."/>
        </authorList>
    </citation>
    <scope>NUCLEOTIDE SEQUENCE [LARGE SCALE GENOMIC DNA]</scope>
    <source>
        <strain evidence="7 8">S4-C24</strain>
        <plasmid evidence="7 8">p1</plasmid>
    </source>
</reference>